<gene>
    <name evidence="5" type="primary">darP</name>
    <name evidence="6" type="ORF">OLMES_1886</name>
</gene>
<dbReference type="PANTHER" id="PTHR38101:SF1">
    <property type="entry name" value="UPF0307 PROTEIN YJGA"/>
    <property type="match status" value="1"/>
</dbReference>
<evidence type="ECO:0000256" key="4">
    <source>
        <dbReference type="ARBA" id="ARBA00022884"/>
    </source>
</evidence>
<keyword evidence="3 5" id="KW-0699">rRNA-binding</keyword>
<dbReference type="CDD" id="cd16331">
    <property type="entry name" value="YjgA-like"/>
    <property type="match status" value="1"/>
</dbReference>
<dbReference type="SUPFAM" id="SSF158710">
    <property type="entry name" value="PSPTO4464-like"/>
    <property type="match status" value="1"/>
</dbReference>
<dbReference type="Pfam" id="PF04751">
    <property type="entry name" value="DarP"/>
    <property type="match status" value="1"/>
</dbReference>
<comment type="subcellular location">
    <subcellularLocation>
        <location evidence="5">Cytoplasm</location>
    </subcellularLocation>
    <text evidence="5">Associates with late stage pre-50S ribosomal subunits.</text>
</comment>
<evidence type="ECO:0000256" key="1">
    <source>
        <dbReference type="ARBA" id="ARBA00022490"/>
    </source>
</evidence>
<dbReference type="HAMAP" id="MF_00765">
    <property type="entry name" value="DarP"/>
    <property type="match status" value="1"/>
</dbReference>
<evidence type="ECO:0000313" key="6">
    <source>
        <dbReference type="EMBL" id="ARU55960.1"/>
    </source>
</evidence>
<name>A0A1Y0I6V2_9GAMM</name>
<keyword evidence="7" id="KW-1185">Reference proteome</keyword>
<accession>A0A1Y0I6V2</accession>
<organism evidence="6 7">
    <name type="scientific">Oleiphilus messinensis</name>
    <dbReference type="NCBI Taxonomy" id="141451"/>
    <lineage>
        <taxon>Bacteria</taxon>
        <taxon>Pseudomonadati</taxon>
        <taxon>Pseudomonadota</taxon>
        <taxon>Gammaproteobacteria</taxon>
        <taxon>Oceanospirillales</taxon>
        <taxon>Oleiphilaceae</taxon>
        <taxon>Oleiphilus</taxon>
    </lineage>
</organism>
<dbReference type="GO" id="GO:1902626">
    <property type="term" value="P:assembly of large subunit precursor of preribosome"/>
    <property type="evidence" value="ECO:0007669"/>
    <property type="project" value="UniProtKB-UniRule"/>
</dbReference>
<dbReference type="GO" id="GO:0005829">
    <property type="term" value="C:cytosol"/>
    <property type="evidence" value="ECO:0007669"/>
    <property type="project" value="TreeGrafter"/>
</dbReference>
<dbReference type="InterPro" id="IPR023153">
    <property type="entry name" value="DarP_sf"/>
</dbReference>
<dbReference type="GO" id="GO:0043022">
    <property type="term" value="F:ribosome binding"/>
    <property type="evidence" value="ECO:0007669"/>
    <property type="project" value="UniProtKB-UniRule"/>
</dbReference>
<sequence>MNMNNDFESGQDWEDEEFISKSQVKREMVALQKLGERLVAMKSSALNEVPMSEELRAAIDHAQAINAKEAKRRQLQFIGKLMRREDADAISASIEQFDTSSERYARELHLLENWRERLLTDNKALTEFLNEYPQVDIQALRNLIRAAQKDLKNGKNTGQQKKLFRLLKESIRFE</sequence>
<comment type="similarity">
    <text evidence="5">Belongs to the DarP family.</text>
</comment>
<evidence type="ECO:0000256" key="2">
    <source>
        <dbReference type="ARBA" id="ARBA00022517"/>
    </source>
</evidence>
<keyword evidence="1 5" id="KW-0963">Cytoplasm</keyword>
<dbReference type="KEGG" id="ome:OLMES_1886"/>
<dbReference type="Proteomes" id="UP000196027">
    <property type="component" value="Chromosome"/>
</dbReference>
<dbReference type="AlphaFoldDB" id="A0A1Y0I6V2"/>
<evidence type="ECO:0000256" key="3">
    <source>
        <dbReference type="ARBA" id="ARBA00022730"/>
    </source>
</evidence>
<dbReference type="EMBL" id="CP021425">
    <property type="protein sequence ID" value="ARU55960.1"/>
    <property type="molecule type" value="Genomic_DNA"/>
</dbReference>
<keyword evidence="4 5" id="KW-0694">RNA-binding</keyword>
<dbReference type="Gene3D" id="1.10.60.30">
    <property type="entry name" value="PSPTO4464-like domains"/>
    <property type="match status" value="2"/>
</dbReference>
<comment type="function">
    <text evidence="5">Member of a network of 50S ribosomal subunit biogenesis factors which assembles along the 30S-50S interface, preventing incorrect 23S rRNA structures from forming. Promotes peptidyl transferase center (PTC) maturation.</text>
</comment>
<proteinExistence type="inferred from homology"/>
<evidence type="ECO:0000256" key="5">
    <source>
        <dbReference type="HAMAP-Rule" id="MF_00765"/>
    </source>
</evidence>
<dbReference type="InterPro" id="IPR006839">
    <property type="entry name" value="DarP"/>
</dbReference>
<protein>
    <recommendedName>
        <fullName evidence="5">Dual-action ribosomal maturation protein DarP</fullName>
    </recommendedName>
    <alternativeName>
        <fullName evidence="5">Large ribosomal subunit assembly factor DarP</fullName>
    </alternativeName>
</protein>
<dbReference type="PIRSF" id="PIRSF016183">
    <property type="entry name" value="UCP016183"/>
    <property type="match status" value="1"/>
</dbReference>
<dbReference type="OrthoDB" id="5293604at2"/>
<reference evidence="6 7" key="1">
    <citation type="submission" date="2017-05" db="EMBL/GenBank/DDBJ databases">
        <title>Genomic insights into alkan degradation activity of Oleiphilus messinensis.</title>
        <authorList>
            <person name="Kozyavkin S.A."/>
            <person name="Slesarev A.I."/>
            <person name="Golyshin P.N."/>
            <person name="Korzhenkov A."/>
            <person name="Golyshina O.N."/>
            <person name="Toshchakov S.V."/>
        </authorList>
    </citation>
    <scope>NUCLEOTIDE SEQUENCE [LARGE SCALE GENOMIC DNA]</scope>
    <source>
        <strain evidence="6 7">ME102</strain>
    </source>
</reference>
<dbReference type="PANTHER" id="PTHR38101">
    <property type="entry name" value="UPF0307 PROTEIN YJGA"/>
    <property type="match status" value="1"/>
</dbReference>
<dbReference type="NCBIfam" id="NF003593">
    <property type="entry name" value="PRK05255.1-1"/>
    <property type="match status" value="1"/>
</dbReference>
<evidence type="ECO:0000313" key="7">
    <source>
        <dbReference type="Proteomes" id="UP000196027"/>
    </source>
</evidence>
<dbReference type="GO" id="GO:0019843">
    <property type="term" value="F:rRNA binding"/>
    <property type="evidence" value="ECO:0007669"/>
    <property type="project" value="UniProtKB-UniRule"/>
</dbReference>
<keyword evidence="2 5" id="KW-0690">Ribosome biogenesis</keyword>